<dbReference type="AlphaFoldDB" id="W9WQH4"/>
<dbReference type="InterPro" id="IPR029032">
    <property type="entry name" value="AhpD-like"/>
</dbReference>
<name>W9WQH4_9EURO</name>
<dbReference type="RefSeq" id="XP_007745289.1">
    <property type="nucleotide sequence ID" value="XM_007747099.1"/>
</dbReference>
<dbReference type="EMBL" id="AMGX01000009">
    <property type="protein sequence ID" value="EXJ70437.1"/>
    <property type="molecule type" value="Genomic_DNA"/>
</dbReference>
<sequence>MSSTLDFDAFLARYVDTNINLGSPLFDEPFLVGNLLGELNKTEGMEKIGICMLAAMCCAMKRADLVPRLFLCMTQTAHEPNSADTISKHFSELRETINIIWPFVGVPQVISACLGLAGYFQSKGIMTLDPENTLIRRGIRPEDTDLGFQTRKEIYKASANSEVFRMLSTYFGDFAHALDSIGFGYNIGRATEVCFSLVEVEMILTSSLIVLGATRQAGSHIKACVAFRYTVRTLEAVTKVAHALAQWQGIQVPPGIDIDRLADEAQREMQRQQCLRE</sequence>
<dbReference type="OrthoDB" id="3707757at2759"/>
<dbReference type="Proteomes" id="UP000019471">
    <property type="component" value="Unassembled WGS sequence"/>
</dbReference>
<evidence type="ECO:0000313" key="1">
    <source>
        <dbReference type="EMBL" id="EXJ70437.1"/>
    </source>
</evidence>
<reference evidence="1 2" key="1">
    <citation type="submission" date="2013-03" db="EMBL/GenBank/DDBJ databases">
        <title>The Genome Sequence of Cladophialophora psammophila CBS 110553.</title>
        <authorList>
            <consortium name="The Broad Institute Genomics Platform"/>
            <person name="Cuomo C."/>
            <person name="de Hoog S."/>
            <person name="Gorbushina A."/>
            <person name="Walker B."/>
            <person name="Young S.K."/>
            <person name="Zeng Q."/>
            <person name="Gargeya S."/>
            <person name="Fitzgerald M."/>
            <person name="Haas B."/>
            <person name="Abouelleil A."/>
            <person name="Allen A.W."/>
            <person name="Alvarado L."/>
            <person name="Arachchi H.M."/>
            <person name="Berlin A.M."/>
            <person name="Chapman S.B."/>
            <person name="Gainer-Dewar J."/>
            <person name="Goldberg J."/>
            <person name="Griggs A."/>
            <person name="Gujja S."/>
            <person name="Hansen M."/>
            <person name="Howarth C."/>
            <person name="Imamovic A."/>
            <person name="Ireland A."/>
            <person name="Larimer J."/>
            <person name="McCowan C."/>
            <person name="Murphy C."/>
            <person name="Pearson M."/>
            <person name="Poon T.W."/>
            <person name="Priest M."/>
            <person name="Roberts A."/>
            <person name="Saif S."/>
            <person name="Shea T."/>
            <person name="Sisk P."/>
            <person name="Sykes S."/>
            <person name="Wortman J."/>
            <person name="Nusbaum C."/>
            <person name="Birren B."/>
        </authorList>
    </citation>
    <scope>NUCLEOTIDE SEQUENCE [LARGE SCALE GENOMIC DNA]</scope>
    <source>
        <strain evidence="1 2">CBS 110553</strain>
    </source>
</reference>
<dbReference type="GeneID" id="19191216"/>
<dbReference type="HOGENOM" id="CLU_091058_0_0_1"/>
<gene>
    <name evidence="1" type="ORF">A1O5_06505</name>
</gene>
<accession>W9WQH4</accession>
<protein>
    <submittedName>
        <fullName evidence="1">Uncharacterized protein</fullName>
    </submittedName>
</protein>
<organism evidence="1 2">
    <name type="scientific">Cladophialophora psammophila CBS 110553</name>
    <dbReference type="NCBI Taxonomy" id="1182543"/>
    <lineage>
        <taxon>Eukaryota</taxon>
        <taxon>Fungi</taxon>
        <taxon>Dikarya</taxon>
        <taxon>Ascomycota</taxon>
        <taxon>Pezizomycotina</taxon>
        <taxon>Eurotiomycetes</taxon>
        <taxon>Chaetothyriomycetidae</taxon>
        <taxon>Chaetothyriales</taxon>
        <taxon>Herpotrichiellaceae</taxon>
        <taxon>Cladophialophora</taxon>
    </lineage>
</organism>
<comment type="caution">
    <text evidence="1">The sequence shown here is derived from an EMBL/GenBank/DDBJ whole genome shotgun (WGS) entry which is preliminary data.</text>
</comment>
<dbReference type="Gene3D" id="1.20.1290.10">
    <property type="entry name" value="AhpD-like"/>
    <property type="match status" value="1"/>
</dbReference>
<evidence type="ECO:0000313" key="2">
    <source>
        <dbReference type="Proteomes" id="UP000019471"/>
    </source>
</evidence>
<dbReference type="eggNOG" id="ENOG502SUAP">
    <property type="taxonomic scope" value="Eukaryota"/>
</dbReference>
<keyword evidence="2" id="KW-1185">Reference proteome</keyword>
<proteinExistence type="predicted"/>